<keyword evidence="7" id="KW-1185">Reference proteome</keyword>
<dbReference type="InterPro" id="IPR028082">
    <property type="entry name" value="Peripla_BP_I"/>
</dbReference>
<dbReference type="RefSeq" id="WP_067381394.1">
    <property type="nucleotide sequence ID" value="NZ_CP015839.1"/>
</dbReference>
<dbReference type="SUPFAM" id="SSF53822">
    <property type="entry name" value="Periplasmic binding protein-like I"/>
    <property type="match status" value="1"/>
</dbReference>
<proteinExistence type="predicted"/>
<evidence type="ECO:0000259" key="5">
    <source>
        <dbReference type="PROSITE" id="PS50932"/>
    </source>
</evidence>
<organism evidence="6 7">
    <name type="scientific">Marinobacterium aestuarii</name>
    <dbReference type="NCBI Taxonomy" id="1821621"/>
    <lineage>
        <taxon>Bacteria</taxon>
        <taxon>Pseudomonadati</taxon>
        <taxon>Pseudomonadota</taxon>
        <taxon>Gammaproteobacteria</taxon>
        <taxon>Oceanospirillales</taxon>
        <taxon>Oceanospirillaceae</taxon>
        <taxon>Marinobacterium</taxon>
    </lineage>
</organism>
<dbReference type="Gene3D" id="3.40.50.2300">
    <property type="match status" value="2"/>
</dbReference>
<dbReference type="Proteomes" id="UP000078070">
    <property type="component" value="Chromosome"/>
</dbReference>
<dbReference type="CDD" id="cd01392">
    <property type="entry name" value="HTH_LacI"/>
    <property type="match status" value="1"/>
</dbReference>
<dbReference type="Pfam" id="PF13377">
    <property type="entry name" value="Peripla_BP_3"/>
    <property type="match status" value="1"/>
</dbReference>
<evidence type="ECO:0000256" key="3">
    <source>
        <dbReference type="ARBA" id="ARBA00023125"/>
    </source>
</evidence>
<gene>
    <name evidence="6" type="ORF">A8C75_09825</name>
</gene>
<name>A0A1A9EYZ1_9GAMM</name>
<keyword evidence="2" id="KW-0805">Transcription regulation</keyword>
<dbReference type="AlphaFoldDB" id="A0A1A9EYZ1"/>
<dbReference type="PROSITE" id="PS50932">
    <property type="entry name" value="HTH_LACI_2"/>
    <property type="match status" value="1"/>
</dbReference>
<dbReference type="InterPro" id="IPR000843">
    <property type="entry name" value="HTH_LacI"/>
</dbReference>
<dbReference type="InterPro" id="IPR010982">
    <property type="entry name" value="Lambda_DNA-bd_dom_sf"/>
</dbReference>
<keyword evidence="1" id="KW-0678">Repressor</keyword>
<dbReference type="SUPFAM" id="SSF47413">
    <property type="entry name" value="lambda repressor-like DNA-binding domains"/>
    <property type="match status" value="1"/>
</dbReference>
<dbReference type="GO" id="GO:0000976">
    <property type="term" value="F:transcription cis-regulatory region binding"/>
    <property type="evidence" value="ECO:0007669"/>
    <property type="project" value="TreeGrafter"/>
</dbReference>
<dbReference type="GO" id="GO:0003700">
    <property type="term" value="F:DNA-binding transcription factor activity"/>
    <property type="evidence" value="ECO:0007669"/>
    <property type="project" value="TreeGrafter"/>
</dbReference>
<dbReference type="CDD" id="cd06289">
    <property type="entry name" value="PBP1_MalI-like"/>
    <property type="match status" value="1"/>
</dbReference>
<keyword evidence="4" id="KW-0804">Transcription</keyword>
<dbReference type="SMART" id="SM00354">
    <property type="entry name" value="HTH_LACI"/>
    <property type="match status" value="1"/>
</dbReference>
<dbReference type="OrthoDB" id="6619319at2"/>
<feature type="domain" description="HTH lacI-type" evidence="5">
    <location>
        <begin position="6"/>
        <end position="60"/>
    </location>
</feature>
<protein>
    <recommendedName>
        <fullName evidence="5">HTH lacI-type domain-containing protein</fullName>
    </recommendedName>
</protein>
<evidence type="ECO:0000313" key="7">
    <source>
        <dbReference type="Proteomes" id="UP000078070"/>
    </source>
</evidence>
<evidence type="ECO:0000256" key="4">
    <source>
        <dbReference type="ARBA" id="ARBA00023163"/>
    </source>
</evidence>
<dbReference type="InterPro" id="IPR046335">
    <property type="entry name" value="LacI/GalR-like_sensor"/>
</dbReference>
<evidence type="ECO:0000256" key="2">
    <source>
        <dbReference type="ARBA" id="ARBA00023015"/>
    </source>
</evidence>
<dbReference type="STRING" id="1821621.A8C75_09825"/>
<dbReference type="Gene3D" id="1.10.260.40">
    <property type="entry name" value="lambda repressor-like DNA-binding domains"/>
    <property type="match status" value="1"/>
</dbReference>
<sequence length="340" mass="36979">MNRNNITIPDVAKAAGVSKSTVSLALQDSPKLKTETKKKVMKAAKELGYVYNRTAANLRRRSSEMIGMVINDLTNPFFAELAVALERCFTDLGLVVMMANTSEDIKQQEKILRTFCEHGAAGILICPVFGTTQDDLAPHLAKGVPVVSVMRQIDGDEIDFIAPDTEAGTEAATQHLIDQGMTRLAFMGGLPETKVFQHRLRGFMAAIDRAGISHDHIEILPCIPNRTVANATIAQRISQGALPQGFVCYSDVVAFGVTFGLDRAGLKAGRDIAVTGFDDIEACTTLSPTLTSVHVFTDQLAKLAADSLMKRLKDSNRPISNQLVRTRLEIRESSRLIPPA</sequence>
<dbReference type="KEGG" id="mars:A8C75_09825"/>
<dbReference type="PANTHER" id="PTHR30146:SF148">
    <property type="entry name" value="HTH-TYPE TRANSCRIPTIONAL REPRESSOR PURR-RELATED"/>
    <property type="match status" value="1"/>
</dbReference>
<evidence type="ECO:0000256" key="1">
    <source>
        <dbReference type="ARBA" id="ARBA00022491"/>
    </source>
</evidence>
<keyword evidence="3" id="KW-0238">DNA-binding</keyword>
<dbReference type="Pfam" id="PF00356">
    <property type="entry name" value="LacI"/>
    <property type="match status" value="1"/>
</dbReference>
<evidence type="ECO:0000313" key="6">
    <source>
        <dbReference type="EMBL" id="ANG62749.1"/>
    </source>
</evidence>
<dbReference type="PROSITE" id="PS00356">
    <property type="entry name" value="HTH_LACI_1"/>
    <property type="match status" value="1"/>
</dbReference>
<dbReference type="EMBL" id="CP015839">
    <property type="protein sequence ID" value="ANG62749.1"/>
    <property type="molecule type" value="Genomic_DNA"/>
</dbReference>
<reference evidence="6 7" key="2">
    <citation type="journal article" date="2018" name="Int. J. Syst. Evol. Microbiol.">
        <title>Marinobacterium aestuarii sp. nov., a benzene-degrading marine bacterium isolated from estuary sediment.</title>
        <authorList>
            <person name="Bae S.S."/>
            <person name="Jung J."/>
            <person name="Chung D."/>
            <person name="Baek K."/>
        </authorList>
    </citation>
    <scope>NUCLEOTIDE SEQUENCE [LARGE SCALE GENOMIC DNA]</scope>
    <source>
        <strain evidence="6 7">ST58-10</strain>
    </source>
</reference>
<dbReference type="PANTHER" id="PTHR30146">
    <property type="entry name" value="LACI-RELATED TRANSCRIPTIONAL REPRESSOR"/>
    <property type="match status" value="1"/>
</dbReference>
<reference evidence="7" key="1">
    <citation type="submission" date="2016-05" db="EMBL/GenBank/DDBJ databases">
        <authorList>
            <person name="Baek K."/>
            <person name="Yang S.-J."/>
        </authorList>
    </citation>
    <scope>NUCLEOTIDE SEQUENCE [LARGE SCALE GENOMIC DNA]</scope>
    <source>
        <strain evidence="7">ST58-10</strain>
    </source>
</reference>
<accession>A0A1A9EYZ1</accession>